<evidence type="ECO:0000256" key="1">
    <source>
        <dbReference type="ARBA" id="ARBA00006153"/>
    </source>
</evidence>
<feature type="binding site" evidence="4">
    <location>
        <position position="296"/>
    </location>
    <ligand>
        <name>allantoate</name>
        <dbReference type="ChEBI" id="CHEBI:17536"/>
    </ligand>
</feature>
<feature type="region of interest" description="Disordered" evidence="5">
    <location>
        <begin position="66"/>
        <end position="86"/>
    </location>
</feature>
<organism evidence="6 7">
    <name type="scientific">Actinomadura verrucosospora</name>
    <dbReference type="NCBI Taxonomy" id="46165"/>
    <lineage>
        <taxon>Bacteria</taxon>
        <taxon>Bacillati</taxon>
        <taxon>Actinomycetota</taxon>
        <taxon>Actinomycetes</taxon>
        <taxon>Streptosporangiales</taxon>
        <taxon>Thermomonosporaceae</taxon>
        <taxon>Actinomadura</taxon>
    </lineage>
</organism>
<dbReference type="PANTHER" id="PTHR32494">
    <property type="entry name" value="ALLANTOATE DEIMINASE-RELATED"/>
    <property type="match status" value="1"/>
</dbReference>
<name>A0A7D3VWZ5_ACTVE</name>
<dbReference type="EC" id="3.5.1.87" evidence="6"/>
<dbReference type="NCBIfam" id="TIGR01879">
    <property type="entry name" value="hydantase"/>
    <property type="match status" value="1"/>
</dbReference>
<keyword evidence="7" id="KW-1185">Reference proteome</keyword>
<keyword evidence="3" id="KW-0862">Zinc</keyword>
<dbReference type="PIRSF" id="PIRSF001235">
    <property type="entry name" value="Amidase_carbamoylase"/>
    <property type="match status" value="1"/>
</dbReference>
<dbReference type="Gene3D" id="3.30.70.360">
    <property type="match status" value="1"/>
</dbReference>
<dbReference type="SUPFAM" id="SSF53187">
    <property type="entry name" value="Zn-dependent exopeptidases"/>
    <property type="match status" value="1"/>
</dbReference>
<dbReference type="InterPro" id="IPR010158">
    <property type="entry name" value="Amidase_Cbmase"/>
</dbReference>
<dbReference type="NCBIfam" id="NF006770">
    <property type="entry name" value="PRK09290.1-4"/>
    <property type="match status" value="1"/>
</dbReference>
<feature type="binding site" evidence="3">
    <location>
        <position position="386"/>
    </location>
    <ligand>
        <name>Zn(2+)</name>
        <dbReference type="ChEBI" id="CHEBI:29105"/>
        <label>2</label>
    </ligand>
</feature>
<dbReference type="GO" id="GO:0050538">
    <property type="term" value="F:N-carbamoyl-L-amino-acid hydrolase activity"/>
    <property type="evidence" value="ECO:0007669"/>
    <property type="project" value="UniProtKB-EC"/>
</dbReference>
<comment type="cofactor">
    <cofactor evidence="3">
        <name>Zn(2+)</name>
        <dbReference type="ChEBI" id="CHEBI:29105"/>
    </cofactor>
    <text evidence="3">Binds 2 Zn(2+) ions per subunit.</text>
</comment>
<feature type="binding site" evidence="4">
    <location>
        <position position="225"/>
    </location>
    <ligand>
        <name>allantoate</name>
        <dbReference type="ChEBI" id="CHEBI:17536"/>
    </ligand>
</feature>
<feature type="binding site" evidence="3">
    <location>
        <position position="103"/>
    </location>
    <ligand>
        <name>Zn(2+)</name>
        <dbReference type="ChEBI" id="CHEBI:29105"/>
        <label>2</label>
    </ligand>
</feature>
<sequence length="414" mass="43231">MWRELLPVGRDADGGGYHRFAWTPPELECRAWFADQARRRGMPLEHDRNGNMIAWWLPAGWTWRDGRPHRDQGAGPAGGDAGPEDAVLTGSHLDSVPGGGAFDGPLGIVSAFAAVDLLRERGAVLRRPIGIAAFAEEEGARFGVACLGSRLLAGAIDPARARGLTDGEGRTFAEVLHGAGLDPDAIGPDEDLLGRVGCYVELHVEQGRALAEPVGVASSIVPHGRWRFGFAGEGNHAGTTALADRRDPMIPFAGMVLAARAAAERNGTVATVGKVRVVPGGVNAIASSVTAWLDARGPADDAVRRTVDEVGAAARDAARPHRVTVEFAEESYTEIVDFNLALRDRLVGTLGGAPVLPTGAGHDAGVLSARVPTAMLFVRNPTGVSHAPAEHAETADCLAGVDALAAVLDDLARG</sequence>
<feature type="binding site" evidence="4">
    <location>
        <position position="283"/>
    </location>
    <ligand>
        <name>allantoate</name>
        <dbReference type="ChEBI" id="CHEBI:17536"/>
    </ligand>
</feature>
<feature type="binding site" evidence="3">
    <location>
        <position position="103"/>
    </location>
    <ligand>
        <name>Zn(2+)</name>
        <dbReference type="ChEBI" id="CHEBI:29105"/>
        <label>1</label>
    </ligand>
</feature>
<dbReference type="Proteomes" id="UP000501240">
    <property type="component" value="Chromosome"/>
</dbReference>
<evidence type="ECO:0000256" key="2">
    <source>
        <dbReference type="ARBA" id="ARBA00022801"/>
    </source>
</evidence>
<gene>
    <name evidence="6" type="ORF">ACTIVE_7508</name>
</gene>
<feature type="binding site" evidence="3">
    <location>
        <position position="92"/>
    </location>
    <ligand>
        <name>Zn(2+)</name>
        <dbReference type="ChEBI" id="CHEBI:29105"/>
        <label>1</label>
    </ligand>
</feature>
<reference evidence="6 7" key="1">
    <citation type="submission" date="2020-05" db="EMBL/GenBank/DDBJ databases">
        <title>Actinomadura verrucosospora NRRL-B18236 (PFL_A860) Genome sequencing and assembly.</title>
        <authorList>
            <person name="Samborskyy M."/>
        </authorList>
    </citation>
    <scope>NUCLEOTIDE SEQUENCE [LARGE SCALE GENOMIC DNA]</scope>
    <source>
        <strain evidence="6 7">NRRL:B18236</strain>
    </source>
</reference>
<dbReference type="InterPro" id="IPR036264">
    <property type="entry name" value="Bact_exopeptidase_dim_dom"/>
</dbReference>
<accession>A0A7D3VWZ5</accession>
<dbReference type="InterPro" id="IPR002933">
    <property type="entry name" value="Peptidase_M20"/>
</dbReference>
<keyword evidence="2 6" id="KW-0378">Hydrolase</keyword>
<keyword evidence="3" id="KW-0479">Metal-binding</keyword>
<evidence type="ECO:0000256" key="3">
    <source>
        <dbReference type="PIRSR" id="PIRSR001235-1"/>
    </source>
</evidence>
<dbReference type="GO" id="GO:0046872">
    <property type="term" value="F:metal ion binding"/>
    <property type="evidence" value="ECO:0007669"/>
    <property type="project" value="UniProtKB-KW"/>
</dbReference>
<evidence type="ECO:0000256" key="5">
    <source>
        <dbReference type="SAM" id="MobiDB-lite"/>
    </source>
</evidence>
<dbReference type="GO" id="GO:0016813">
    <property type="term" value="F:hydrolase activity, acting on carbon-nitrogen (but not peptide) bonds, in linear amidines"/>
    <property type="evidence" value="ECO:0007669"/>
    <property type="project" value="InterPro"/>
</dbReference>
<protein>
    <submittedName>
        <fullName evidence="6">Amidase, hydantoinase/carbamoylase family</fullName>
        <ecNumber evidence="6">3.5.1.87</ecNumber>
    </submittedName>
</protein>
<dbReference type="PANTHER" id="PTHR32494:SF5">
    <property type="entry name" value="ALLANTOATE AMIDOHYDROLASE"/>
    <property type="match status" value="1"/>
</dbReference>
<comment type="similarity">
    <text evidence="1">Belongs to the peptidase M20 family.</text>
</comment>
<feature type="binding site" evidence="3">
    <location>
        <position position="203"/>
    </location>
    <ligand>
        <name>Zn(2+)</name>
        <dbReference type="ChEBI" id="CHEBI:29105"/>
        <label>1</label>
    </ligand>
</feature>
<proteinExistence type="inferred from homology"/>
<evidence type="ECO:0000313" key="6">
    <source>
        <dbReference type="EMBL" id="QKG25855.1"/>
    </source>
</evidence>
<evidence type="ECO:0000313" key="7">
    <source>
        <dbReference type="Proteomes" id="UP000501240"/>
    </source>
</evidence>
<dbReference type="Pfam" id="PF01546">
    <property type="entry name" value="Peptidase_M20"/>
    <property type="match status" value="1"/>
</dbReference>
<dbReference type="EMBL" id="CP053892">
    <property type="protein sequence ID" value="QKG25855.1"/>
    <property type="molecule type" value="Genomic_DNA"/>
</dbReference>
<evidence type="ECO:0000256" key="4">
    <source>
        <dbReference type="PIRSR" id="PIRSR001235-2"/>
    </source>
</evidence>
<feature type="binding site" evidence="3">
    <location>
        <position position="138"/>
    </location>
    <ligand>
        <name>Zn(2+)</name>
        <dbReference type="ChEBI" id="CHEBI:29105"/>
        <label>2</label>
    </ligand>
</feature>
<dbReference type="SUPFAM" id="SSF55031">
    <property type="entry name" value="Bacterial exopeptidase dimerisation domain"/>
    <property type="match status" value="1"/>
</dbReference>
<dbReference type="AlphaFoldDB" id="A0A7D3VWZ5"/>
<dbReference type="Gene3D" id="3.40.630.10">
    <property type="entry name" value="Zn peptidases"/>
    <property type="match status" value="1"/>
</dbReference>